<proteinExistence type="predicted"/>
<sequence length="338" mass="37811">MLLLSLATLLTYLSTAINAAQYDETLSFKAYMLTAAAYTDNNLNMIQTCVDKAYPSANSIKYSQISGSSYDCDVINSDKCTGIYVTLESYNTTIIAFRGTEKFDQYLEQLKASFQNPQDYTESGVAHGKISSYYLRAGDMTYDNFLSASIAANPLQQNIIITGHSLGGALAIMTGLNLLKRNLVLPDNLKVITFGEPRIGDYEFAQYVQSRLNYLFRVVHYHDIIPHFPACTSNGNGCKEIPSEPYHHSTEIWYGSEKTMKKGEYQVCDTNNGEDPNCSDKDTDVGNTLGALFQNQHMEYFGDDIQKFGERGCKSSASQMFSLLFLAITMCQLLYKYL</sequence>
<evidence type="ECO:0000313" key="2">
    <source>
        <dbReference type="WBParaSite" id="RSKR_0000991600.1"/>
    </source>
</evidence>
<evidence type="ECO:0000313" key="1">
    <source>
        <dbReference type="Proteomes" id="UP000095286"/>
    </source>
</evidence>
<accession>A0AC35UC31</accession>
<name>A0AC35UC31_9BILA</name>
<reference evidence="2" key="1">
    <citation type="submission" date="2016-11" db="UniProtKB">
        <authorList>
            <consortium name="WormBaseParasite"/>
        </authorList>
    </citation>
    <scope>IDENTIFICATION</scope>
    <source>
        <strain evidence="2">KR3021</strain>
    </source>
</reference>
<organism evidence="1 2">
    <name type="scientific">Rhabditophanes sp. KR3021</name>
    <dbReference type="NCBI Taxonomy" id="114890"/>
    <lineage>
        <taxon>Eukaryota</taxon>
        <taxon>Metazoa</taxon>
        <taxon>Ecdysozoa</taxon>
        <taxon>Nematoda</taxon>
        <taxon>Chromadorea</taxon>
        <taxon>Rhabditida</taxon>
        <taxon>Tylenchina</taxon>
        <taxon>Panagrolaimomorpha</taxon>
        <taxon>Strongyloidoidea</taxon>
        <taxon>Alloionematidae</taxon>
        <taxon>Rhabditophanes</taxon>
    </lineage>
</organism>
<dbReference type="Proteomes" id="UP000095286">
    <property type="component" value="Unplaced"/>
</dbReference>
<dbReference type="WBParaSite" id="RSKR_0000991600.1">
    <property type="protein sequence ID" value="RSKR_0000991600.1"/>
    <property type="gene ID" value="RSKR_0000991600"/>
</dbReference>
<protein>
    <submittedName>
        <fullName evidence="2">Lipase_3 domain-containing protein</fullName>
    </submittedName>
</protein>